<comment type="caution">
    <text evidence="1">The sequence shown here is derived from an EMBL/GenBank/DDBJ whole genome shotgun (WGS) entry which is preliminary data.</text>
</comment>
<dbReference type="PANTHER" id="PTHR38733:SF1">
    <property type="entry name" value="TYPE IV METHYL-DIRECTED RESTRICTION ENZYME ECOKMCRBC"/>
    <property type="match status" value="1"/>
</dbReference>
<dbReference type="EMBL" id="JBHMFC010000028">
    <property type="protein sequence ID" value="MFB9056705.1"/>
    <property type="molecule type" value="Genomic_DNA"/>
</dbReference>
<gene>
    <name evidence="1" type="ORF">ACFFU9_08115</name>
</gene>
<sequence length="480" mass="56416">MKINVPTNHNFYEEKPLVESQLKEEFGAKIKKDTDYIKQHIFSSTYHFTSKKESLQQIKIFGFKEQKNKLEDEEQLILKLYAKESNTEEKKYIIQTGLFAGTIYHKDVQFNIVTPYGDTFLKRMLNFVNEIYIDNQSTKADKTEETNEFQNIIAFLFIQSLEKSAVLGLPKVYQSITQRSNKVRGKIDLNAYLKQDIPFTGKLTSIYREQIYVQDIIDVLYLACKALEKKFGKEIHKKILGVYQLLKQNYSGVFPQAAIIEKAKHHVVLQNPMYSNFKKTIGYAEIILKEQNLLVSKIDNKLSTNGYLFDISQLFEVYLEKLLSRYFKDWYITGQEELNVYKKMFYKRKMFPDLVMKHKKTNQIVVFDAKFKKMRLHKNLSNYSDVDRSDFYQIHSYIQYYQPDVIAGGLIYPLSNQINVDTTHSDRLFGNPNIDTKFIVDGILVNEEMSISDINEKENEFLFRLENVINNVILTHLKTV</sequence>
<dbReference type="InterPro" id="IPR019292">
    <property type="entry name" value="McrC"/>
</dbReference>
<organism evidence="1 2">
    <name type="scientific">Mariniflexile ostreae</name>
    <dbReference type="NCBI Taxonomy" id="1520892"/>
    <lineage>
        <taxon>Bacteria</taxon>
        <taxon>Pseudomonadati</taxon>
        <taxon>Bacteroidota</taxon>
        <taxon>Flavobacteriia</taxon>
        <taxon>Flavobacteriales</taxon>
        <taxon>Flavobacteriaceae</taxon>
        <taxon>Mariniflexile</taxon>
    </lineage>
</organism>
<reference evidence="1 2" key="1">
    <citation type="submission" date="2024-09" db="EMBL/GenBank/DDBJ databases">
        <authorList>
            <person name="Sun Q."/>
            <person name="Mori K."/>
        </authorList>
    </citation>
    <scope>NUCLEOTIDE SEQUENCE [LARGE SCALE GENOMIC DNA]</scope>
    <source>
        <strain evidence="1 2">CECT 8622</strain>
    </source>
</reference>
<evidence type="ECO:0000313" key="2">
    <source>
        <dbReference type="Proteomes" id="UP001589585"/>
    </source>
</evidence>
<evidence type="ECO:0000313" key="1">
    <source>
        <dbReference type="EMBL" id="MFB9056705.1"/>
    </source>
</evidence>
<dbReference type="PANTHER" id="PTHR38733">
    <property type="entry name" value="PROTEIN MCRC"/>
    <property type="match status" value="1"/>
</dbReference>
<name>A0ABV5FB92_9FLAO</name>
<dbReference type="RefSeq" id="WP_379860903.1">
    <property type="nucleotide sequence ID" value="NZ_JBHMFC010000028.1"/>
</dbReference>
<evidence type="ECO:0008006" key="3">
    <source>
        <dbReference type="Google" id="ProtNLM"/>
    </source>
</evidence>
<dbReference type="Proteomes" id="UP001589585">
    <property type="component" value="Unassembled WGS sequence"/>
</dbReference>
<proteinExistence type="predicted"/>
<accession>A0ABV5FB92</accession>
<keyword evidence="2" id="KW-1185">Reference proteome</keyword>
<protein>
    <recommendedName>
        <fullName evidence="3">5-methylcytosine-specific restriction enzyme subunit McrC</fullName>
    </recommendedName>
</protein>
<dbReference type="Pfam" id="PF10117">
    <property type="entry name" value="McrBC"/>
    <property type="match status" value="1"/>
</dbReference>